<dbReference type="InterPro" id="IPR045691">
    <property type="entry name" value="DUF6056"/>
</dbReference>
<evidence type="ECO:0000313" key="2">
    <source>
        <dbReference type="EMBL" id="NLT80400.1"/>
    </source>
</evidence>
<feature type="transmembrane region" description="Helical" evidence="1">
    <location>
        <begin position="340"/>
        <end position="365"/>
    </location>
</feature>
<feature type="transmembrane region" description="Helical" evidence="1">
    <location>
        <begin position="21"/>
        <end position="42"/>
    </location>
</feature>
<feature type="transmembrane region" description="Helical" evidence="1">
    <location>
        <begin position="217"/>
        <end position="235"/>
    </location>
</feature>
<comment type="caution">
    <text evidence="2">The sequence shown here is derived from an EMBL/GenBank/DDBJ whole genome shotgun (WGS) entry which is preliminary data.</text>
</comment>
<proteinExistence type="predicted"/>
<feature type="transmembrane region" description="Helical" evidence="1">
    <location>
        <begin position="401"/>
        <end position="421"/>
    </location>
</feature>
<dbReference type="AlphaFoldDB" id="A0A971D0E9"/>
<feature type="transmembrane region" description="Helical" evidence="1">
    <location>
        <begin position="372"/>
        <end position="389"/>
    </location>
</feature>
<reference evidence="2" key="1">
    <citation type="journal article" date="2020" name="Biotechnol. Biofuels">
        <title>New insights from the biogas microbiome by comprehensive genome-resolved metagenomics of nearly 1600 species originating from multiple anaerobic digesters.</title>
        <authorList>
            <person name="Campanaro S."/>
            <person name="Treu L."/>
            <person name="Rodriguez-R L.M."/>
            <person name="Kovalovszki A."/>
            <person name="Ziels R.M."/>
            <person name="Maus I."/>
            <person name="Zhu X."/>
            <person name="Kougias P.G."/>
            <person name="Basile A."/>
            <person name="Luo G."/>
            <person name="Schluter A."/>
            <person name="Konstantinidis K.T."/>
            <person name="Angelidaki I."/>
        </authorList>
    </citation>
    <scope>NUCLEOTIDE SEQUENCE</scope>
    <source>
        <strain evidence="2">AS01afH2WH_6</strain>
    </source>
</reference>
<feature type="transmembrane region" description="Helical" evidence="1">
    <location>
        <begin position="96"/>
        <end position="118"/>
    </location>
</feature>
<organism evidence="2 3">
    <name type="scientific">Bifidobacterium crudilactis</name>
    <dbReference type="NCBI Taxonomy" id="327277"/>
    <lineage>
        <taxon>Bacteria</taxon>
        <taxon>Bacillati</taxon>
        <taxon>Actinomycetota</taxon>
        <taxon>Actinomycetes</taxon>
        <taxon>Bifidobacteriales</taxon>
        <taxon>Bifidobacteriaceae</taxon>
        <taxon>Bifidobacterium</taxon>
    </lineage>
</organism>
<evidence type="ECO:0000256" key="1">
    <source>
        <dbReference type="SAM" id="Phobius"/>
    </source>
</evidence>
<evidence type="ECO:0000313" key="3">
    <source>
        <dbReference type="Proteomes" id="UP000767327"/>
    </source>
</evidence>
<dbReference type="RefSeq" id="WP_273174573.1">
    <property type="nucleotide sequence ID" value="NZ_JAAXZR010000027.1"/>
</dbReference>
<dbReference type="Proteomes" id="UP000767327">
    <property type="component" value="Unassembled WGS sequence"/>
</dbReference>
<feature type="transmembrane region" description="Helical" evidence="1">
    <location>
        <begin position="125"/>
        <end position="147"/>
    </location>
</feature>
<reference evidence="2" key="2">
    <citation type="submission" date="2020-01" db="EMBL/GenBank/DDBJ databases">
        <authorList>
            <person name="Campanaro S."/>
        </authorList>
    </citation>
    <scope>NUCLEOTIDE SEQUENCE</scope>
    <source>
        <strain evidence="2">AS01afH2WH_6</strain>
    </source>
</reference>
<feature type="transmembrane region" description="Helical" evidence="1">
    <location>
        <begin position="180"/>
        <end position="205"/>
    </location>
</feature>
<keyword evidence="1" id="KW-0812">Transmembrane</keyword>
<accession>A0A971D0E9</accession>
<name>A0A971D0E9_9BIFI</name>
<dbReference type="Pfam" id="PF19528">
    <property type="entry name" value="DUF6056"/>
    <property type="match status" value="1"/>
</dbReference>
<dbReference type="EMBL" id="JAAXZR010000027">
    <property type="protein sequence ID" value="NLT80400.1"/>
    <property type="molecule type" value="Genomic_DNA"/>
</dbReference>
<keyword evidence="1" id="KW-1133">Transmembrane helix</keyword>
<keyword evidence="1" id="KW-0472">Membrane</keyword>
<feature type="transmembrane region" description="Helical" evidence="1">
    <location>
        <begin position="277"/>
        <end position="295"/>
    </location>
</feature>
<protein>
    <submittedName>
        <fullName evidence="2">Uncharacterized protein</fullName>
    </submittedName>
</protein>
<gene>
    <name evidence="2" type="ORF">GXW98_08995</name>
</gene>
<sequence length="449" mass="49895">MERQRKLHAVLEKNKTSSGRYLFRPAIINRAPLLLVVIYGWLLFTFNPANLIDADAKFFSKVQQSPLQFSIDRYFAWSSRFWIEGATVVSSKHTGLFLIVSSLMTILLLFSVSGLLRYSSPGKNVILASLSIAIFPILSFNSAGWIATTVNYLWPTALFAFWVYCSEREHNRKVHPTFTILAFLCLLLSLFSEVTVLALLSYMCIQFCRQKSRLVKPYFIVTNVFLVIGVLNVLLCPGNAIRTASETRRWFPQYADFSAINRLTIQLSHMCNDLFTTYPPLLLVLVLALICSAIVAANHVALCLLICSLMLRGIAAPILSERFSSVAQQLAQSNLSKSSIASLYSPTVLATLSLLLILVAILNIYGWSEHTLLLDGALAASFVIGLFASKSPTLVASLDRPYIVLYFVMVIICSFIISDAYRLMIADVKSHTVDVAPPASAAPRNNTII</sequence>